<evidence type="ECO:0000259" key="2">
    <source>
        <dbReference type="Pfam" id="PF14258"/>
    </source>
</evidence>
<comment type="caution">
    <text evidence="3">The sequence shown here is derived from an EMBL/GenBank/DDBJ whole genome shotgun (WGS) entry which is preliminary data.</text>
</comment>
<dbReference type="EMBL" id="JAAGOB010000010">
    <property type="protein sequence ID" value="NED97298.1"/>
    <property type="molecule type" value="Genomic_DNA"/>
</dbReference>
<feature type="transmembrane region" description="Helical" evidence="1">
    <location>
        <begin position="45"/>
        <end position="63"/>
    </location>
</feature>
<sequence>MTPPAAAAAGAVEDTAVQDAVVDDPAATDRPIDPTLRQRWARWRFPVVVGAALILFAVVLTVLSDQTSRGYLDPDGVNISGARAVVRLLEGQGVEVTPVRTVADAVEASEDGGTLLVTEPDRLLPEQIDRLTATGADIVLVQPSRPDQFSADVVVAGQGAESVLEPGCDLPAAQRAGSASLGGIRYEGPAEATGCYLVGDTATLLSGTHRGGGQLVALGSSAPLTNRHLDEDGNAALALGLLGAREQLTWYQPSFETSAAEERSFIELLPGWVGPVAWQLVIAALIAAWWRARRLGPVVTEPLPVVVRAAETTEGRARLYRRGRSRGHAAAVLRQAAQRRLAHRFGLPASASAVAVAEAVSRRTTIDTAAVADMLDGPEPTDDAGLVRLADALDALELEVR</sequence>
<evidence type="ECO:0000313" key="4">
    <source>
        <dbReference type="Proteomes" id="UP000469185"/>
    </source>
</evidence>
<name>A0A6N9YR41_9ACTN</name>
<keyword evidence="1" id="KW-1133">Transmembrane helix</keyword>
<dbReference type="RefSeq" id="WP_163820072.1">
    <property type="nucleotide sequence ID" value="NZ_JAAGOB010000010.1"/>
</dbReference>
<proteinExistence type="predicted"/>
<reference evidence="3 4" key="1">
    <citation type="submission" date="2020-02" db="EMBL/GenBank/DDBJ databases">
        <authorList>
            <person name="Li X.-J."/>
            <person name="Feng X.-M."/>
        </authorList>
    </citation>
    <scope>NUCLEOTIDE SEQUENCE [LARGE SCALE GENOMIC DNA]</scope>
    <source>
        <strain evidence="3 4">CGMCC 4.7225</strain>
    </source>
</reference>
<organism evidence="3 4">
    <name type="scientific">Phytoactinopolyspora alkaliphila</name>
    <dbReference type="NCBI Taxonomy" id="1783498"/>
    <lineage>
        <taxon>Bacteria</taxon>
        <taxon>Bacillati</taxon>
        <taxon>Actinomycetota</taxon>
        <taxon>Actinomycetes</taxon>
        <taxon>Jiangellales</taxon>
        <taxon>Jiangellaceae</taxon>
        <taxon>Phytoactinopolyspora</taxon>
    </lineage>
</organism>
<accession>A0A6N9YR41</accession>
<gene>
    <name evidence="3" type="ORF">G1H11_18530</name>
</gene>
<keyword evidence="1" id="KW-0812">Transmembrane</keyword>
<keyword evidence="1" id="KW-0472">Membrane</keyword>
<evidence type="ECO:0000256" key="1">
    <source>
        <dbReference type="SAM" id="Phobius"/>
    </source>
</evidence>
<keyword evidence="4" id="KW-1185">Reference proteome</keyword>
<protein>
    <submittedName>
        <fullName evidence="3">DUF4350 domain-containing protein</fullName>
    </submittedName>
</protein>
<dbReference type="AlphaFoldDB" id="A0A6N9YR41"/>
<dbReference type="InterPro" id="IPR025646">
    <property type="entry name" value="DUF4350"/>
</dbReference>
<dbReference type="Pfam" id="PF14258">
    <property type="entry name" value="DUF4350"/>
    <property type="match status" value="1"/>
</dbReference>
<evidence type="ECO:0000313" key="3">
    <source>
        <dbReference type="EMBL" id="NED97298.1"/>
    </source>
</evidence>
<dbReference type="Proteomes" id="UP000469185">
    <property type="component" value="Unassembled WGS sequence"/>
</dbReference>
<feature type="domain" description="DUF4350" evidence="2">
    <location>
        <begin position="80"/>
        <end position="242"/>
    </location>
</feature>